<name>A0A9Q8SX72_9PEZI</name>
<evidence type="ECO:0000313" key="3">
    <source>
        <dbReference type="EMBL" id="UQC85186.1"/>
    </source>
</evidence>
<keyword evidence="2" id="KW-1133">Transmembrane helix</keyword>
<keyword evidence="4" id="KW-1185">Reference proteome</keyword>
<feature type="transmembrane region" description="Helical" evidence="2">
    <location>
        <begin position="141"/>
        <end position="162"/>
    </location>
</feature>
<gene>
    <name evidence="3" type="ORF">CLUP02_10682</name>
</gene>
<dbReference type="Proteomes" id="UP000830671">
    <property type="component" value="Chromosome 5"/>
</dbReference>
<feature type="region of interest" description="Disordered" evidence="1">
    <location>
        <begin position="705"/>
        <end position="737"/>
    </location>
</feature>
<reference evidence="3" key="1">
    <citation type="journal article" date="2021" name="Mol. Plant Microbe Interact.">
        <title>Complete Genome Sequence of the Plant-Pathogenic Fungus Colletotrichum lupini.</title>
        <authorList>
            <person name="Baroncelli R."/>
            <person name="Pensec F."/>
            <person name="Da Lio D."/>
            <person name="Boufleur T."/>
            <person name="Vicente I."/>
            <person name="Sarrocco S."/>
            <person name="Picot A."/>
            <person name="Baraldi E."/>
            <person name="Sukno S."/>
            <person name="Thon M."/>
            <person name="Le Floch G."/>
        </authorList>
    </citation>
    <scope>NUCLEOTIDE SEQUENCE</scope>
    <source>
        <strain evidence="3">IMI 504893</strain>
    </source>
</reference>
<dbReference type="AlphaFoldDB" id="A0A9Q8SX72"/>
<feature type="transmembrane region" description="Helical" evidence="2">
    <location>
        <begin position="578"/>
        <end position="601"/>
    </location>
</feature>
<feature type="region of interest" description="Disordered" evidence="1">
    <location>
        <begin position="400"/>
        <end position="435"/>
    </location>
</feature>
<proteinExistence type="predicted"/>
<dbReference type="KEGG" id="clup:CLUP02_10682"/>
<sequence>MASLPVEAPKPIAHRRLLDASDGLQAQRRRFSAARSEPGDIEGGRSLSIAEPTLLALVGPPCAGLAGGFPTMVLESTDVAALCGRGPCACQKADLVTLSWLTLLLSSLSMSVIVVAGLLTGERIRLAGWLVGLIRSGSADSVASCLVLPCLALLCFALRFHISQETRFAHLSLVCGVRRAACDCLLRAGPAANPIPRHNRGKVVAGRWALQLPNWSFGATSGGHHGRKNHERFVGKKADFTDIIRLSSFITFQFAQLRNMRRRPFPVICSTCCYRDRTVPNAAGLAYNLAQVSIRDMVDLQVYPAQEGIVDNPCPSHVASALLTGGGQTDYFDVLQFGLAKGKAVHSLLLPDPRADYLPYGRPVHQPHFFFLIVSVSHAHRPLSNLSHASTLFCRLKGPHLASSNRPSPSPSLPPERSRVRNAHNDNHSDSQTDRVAGLVPIARESSQDTSLSANSLQELETIGVPSLFDILSSSTRVSLLGNLQRPVYGYLPLDAARQACVPGLNSNEDQSPELPGTLASLIQCLPELPGECTRGHPLHKCIVFSHNEDELWSWSASTYKRDICGRTPSTASTSNRLLFPAWAGLSLAPVLQIALTLFFWRIRTLESRHGQTQASGLPSTLLEPRVRVRRHLFPPKLRCRVAPNHLEQTSASRTTSVVYFYLGNKSGKLVANAVLAFGRRDIVVRIRKHAPLVDLRTAAADNNQRLPRLEKETPSSPPIPLVQLVTQGPKVETPGA</sequence>
<keyword evidence="2" id="KW-0812">Transmembrane</keyword>
<evidence type="ECO:0000313" key="4">
    <source>
        <dbReference type="Proteomes" id="UP000830671"/>
    </source>
</evidence>
<evidence type="ECO:0000256" key="1">
    <source>
        <dbReference type="SAM" id="MobiDB-lite"/>
    </source>
</evidence>
<evidence type="ECO:0000256" key="2">
    <source>
        <dbReference type="SAM" id="Phobius"/>
    </source>
</evidence>
<feature type="compositionally biased region" description="Basic and acidic residues" evidence="1">
    <location>
        <begin position="416"/>
        <end position="433"/>
    </location>
</feature>
<dbReference type="EMBL" id="CP019477">
    <property type="protein sequence ID" value="UQC85186.1"/>
    <property type="molecule type" value="Genomic_DNA"/>
</dbReference>
<dbReference type="RefSeq" id="XP_049146801.1">
    <property type="nucleotide sequence ID" value="XM_049289656.1"/>
</dbReference>
<keyword evidence="2" id="KW-0472">Membrane</keyword>
<protein>
    <submittedName>
        <fullName evidence="3">Uncharacterized protein</fullName>
    </submittedName>
</protein>
<accession>A0A9Q8SX72</accession>
<dbReference type="GeneID" id="73344666"/>
<organism evidence="3 4">
    <name type="scientific">Colletotrichum lupini</name>
    <dbReference type="NCBI Taxonomy" id="145971"/>
    <lineage>
        <taxon>Eukaryota</taxon>
        <taxon>Fungi</taxon>
        <taxon>Dikarya</taxon>
        <taxon>Ascomycota</taxon>
        <taxon>Pezizomycotina</taxon>
        <taxon>Sordariomycetes</taxon>
        <taxon>Hypocreomycetidae</taxon>
        <taxon>Glomerellales</taxon>
        <taxon>Glomerellaceae</taxon>
        <taxon>Colletotrichum</taxon>
        <taxon>Colletotrichum acutatum species complex</taxon>
    </lineage>
</organism>
<feature type="transmembrane region" description="Helical" evidence="2">
    <location>
        <begin position="98"/>
        <end position="120"/>
    </location>
</feature>